<protein>
    <recommendedName>
        <fullName evidence="5">DUF1776-domain-containing protein</fullName>
    </recommendedName>
</protein>
<evidence type="ECO:0000313" key="4">
    <source>
        <dbReference type="Proteomes" id="UP000073492"/>
    </source>
</evidence>
<evidence type="ECO:0008006" key="5">
    <source>
        <dbReference type="Google" id="ProtNLM"/>
    </source>
</evidence>
<keyword evidence="2" id="KW-1133">Transmembrane helix</keyword>
<dbReference type="PANTHER" id="PTHR43313:SF1">
    <property type="entry name" value="3BETA-HYDROXYSTEROID DEHYDROGENASE DHS-16"/>
    <property type="match status" value="1"/>
</dbReference>
<dbReference type="InterPro" id="IPR013952">
    <property type="entry name" value="DUF1776_fun"/>
</dbReference>
<gene>
    <name evidence="3" type="ORF">AC579_6116</name>
</gene>
<proteinExistence type="predicted"/>
<feature type="region of interest" description="Disordered" evidence="1">
    <location>
        <begin position="379"/>
        <end position="406"/>
    </location>
</feature>
<dbReference type="Pfam" id="PF08643">
    <property type="entry name" value="DUF1776"/>
    <property type="match status" value="1"/>
</dbReference>
<dbReference type="EMBL" id="LFZO01000053">
    <property type="protein sequence ID" value="KXT15671.1"/>
    <property type="molecule type" value="Genomic_DNA"/>
</dbReference>
<dbReference type="OrthoDB" id="5308060at2759"/>
<keyword evidence="2" id="KW-0812">Transmembrane</keyword>
<dbReference type="STRING" id="113226.A0A139ILP6"/>
<dbReference type="AlphaFoldDB" id="A0A139ILP6"/>
<organism evidence="3 4">
    <name type="scientific">Pseudocercospora musae</name>
    <dbReference type="NCBI Taxonomy" id="113226"/>
    <lineage>
        <taxon>Eukaryota</taxon>
        <taxon>Fungi</taxon>
        <taxon>Dikarya</taxon>
        <taxon>Ascomycota</taxon>
        <taxon>Pezizomycotina</taxon>
        <taxon>Dothideomycetes</taxon>
        <taxon>Dothideomycetidae</taxon>
        <taxon>Mycosphaerellales</taxon>
        <taxon>Mycosphaerellaceae</taxon>
        <taxon>Pseudocercospora</taxon>
    </lineage>
</organism>
<evidence type="ECO:0000313" key="3">
    <source>
        <dbReference type="EMBL" id="KXT15671.1"/>
    </source>
</evidence>
<dbReference type="Gene3D" id="3.40.50.720">
    <property type="entry name" value="NAD(P)-binding Rossmann-like Domain"/>
    <property type="match status" value="1"/>
</dbReference>
<name>A0A139ILP6_9PEZI</name>
<evidence type="ECO:0000256" key="1">
    <source>
        <dbReference type="SAM" id="MobiDB-lite"/>
    </source>
</evidence>
<dbReference type="SUPFAM" id="SSF51735">
    <property type="entry name" value="NAD(P)-binding Rossmann-fold domains"/>
    <property type="match status" value="1"/>
</dbReference>
<feature type="transmembrane region" description="Helical" evidence="2">
    <location>
        <begin position="69"/>
        <end position="88"/>
    </location>
</feature>
<dbReference type="PANTHER" id="PTHR43313">
    <property type="entry name" value="SHORT-CHAIN DEHYDROGENASE/REDUCTASE FAMILY 9C"/>
    <property type="match status" value="1"/>
</dbReference>
<dbReference type="Proteomes" id="UP000073492">
    <property type="component" value="Unassembled WGS sequence"/>
</dbReference>
<reference evidence="3 4" key="1">
    <citation type="submission" date="2015-07" db="EMBL/GenBank/DDBJ databases">
        <title>Comparative genomics of the Sigatoka disease complex on banana suggests a link between parallel evolutionary changes in Pseudocercospora fijiensis and Pseudocercospora eumusae and increased virulence on the banana host.</title>
        <authorList>
            <person name="Chang T.-C."/>
            <person name="Salvucci A."/>
            <person name="Crous P.W."/>
            <person name="Stergiopoulos I."/>
        </authorList>
    </citation>
    <scope>NUCLEOTIDE SEQUENCE [LARGE SCALE GENOMIC DNA]</scope>
    <source>
        <strain evidence="3 4">CBS 116634</strain>
    </source>
</reference>
<sequence>MTDASQLINHAHNLFYDIVNDVEAHFDSVASTLRHHFSNKPLQFPTRTPPPPPTPYEHIERWISKHKPLTAAIVAFAVAGSVASYIYIRSQKLHRKRRARKSSSGARTDIVVVSGAVANPLTSALYLDLERRGFVVYVVANTAEDERYIRSQSRADLIPLTLDLVDPYTAQDQIMRFRTMFTREHVAFEGAGPHKLHFKGLVLLPDTQASPARVEDISSEEWSDALNAKVLNTIATAQLLLPAVIENKARILLLTPCVAPALRLPLHSMENTAYGALQGFSSSLAAELKQDGITLSHLKLGNFDIPVVTARQRREGVPPPRLRPTPLRQLHDTVFDELMAKRPHALLHIGRGSRTYDIIGSMAPPSFIAWMMGASKRPSLARGTSDESLSRSAGSLTWEKVEENEA</sequence>
<keyword evidence="2" id="KW-0472">Membrane</keyword>
<keyword evidence="4" id="KW-1185">Reference proteome</keyword>
<comment type="caution">
    <text evidence="3">The sequence shown here is derived from an EMBL/GenBank/DDBJ whole genome shotgun (WGS) entry which is preliminary data.</text>
</comment>
<evidence type="ECO:0000256" key="2">
    <source>
        <dbReference type="SAM" id="Phobius"/>
    </source>
</evidence>
<accession>A0A139ILP6</accession>
<dbReference type="InterPro" id="IPR036291">
    <property type="entry name" value="NAD(P)-bd_dom_sf"/>
</dbReference>